<feature type="chain" id="PRO_5010342302" description="YfkD-like protein" evidence="1">
    <location>
        <begin position="24"/>
        <end position="267"/>
    </location>
</feature>
<comment type="caution">
    <text evidence="2">The sequence shown here is derived from an EMBL/GenBank/DDBJ whole genome shotgun (WGS) entry which is preliminary data.</text>
</comment>
<evidence type="ECO:0000313" key="2">
    <source>
        <dbReference type="EMBL" id="OIJ13567.1"/>
    </source>
</evidence>
<dbReference type="Proteomes" id="UP000179524">
    <property type="component" value="Unassembled WGS sequence"/>
</dbReference>
<accession>A0A1S2LPH6</accession>
<proteinExistence type="predicted"/>
<keyword evidence="3" id="KW-1185">Reference proteome</keyword>
<organism evidence="2 3">
    <name type="scientific">Anaerobacillus alkalilacustris</name>
    <dbReference type="NCBI Taxonomy" id="393763"/>
    <lineage>
        <taxon>Bacteria</taxon>
        <taxon>Bacillati</taxon>
        <taxon>Bacillota</taxon>
        <taxon>Bacilli</taxon>
        <taxon>Bacillales</taxon>
        <taxon>Bacillaceae</taxon>
        <taxon>Anaerobacillus</taxon>
    </lineage>
</organism>
<evidence type="ECO:0000256" key="1">
    <source>
        <dbReference type="SAM" id="SignalP"/>
    </source>
</evidence>
<sequence>MRKLLMIITAFSILLAQPFSALAEGENEAQEGVSIPNYVLNISKENTYPNPTQDLPQLHPSEMAQELLDTSTVLIENPELIKILNESSIKGNKLALSLNASIYLGQWPLAYESNETSVNWEYQKVNTNYHDNRGSNAAKKIHYSQEQQKKVTGGLTAQIPNGDAVQKMMMIKAAENTGLPLALSTVIGHGTKKEQIYNIPVKQVGYLSAYVPAASEKGKVTYGEVYLIIKGGKKRIEVKNVTQQGIGAWIPVQDHIALKFYSANQPR</sequence>
<dbReference type="OrthoDB" id="2690238at2"/>
<name>A0A1S2LPH6_9BACI</name>
<reference evidence="2 3" key="1">
    <citation type="submission" date="2016-10" db="EMBL/GenBank/DDBJ databases">
        <title>Draft genome sequences of four alkaliphilic bacteria belonging to the Anaerobacillus genus.</title>
        <authorList>
            <person name="Bassil N.M."/>
            <person name="Lloyd J.R."/>
        </authorList>
    </citation>
    <scope>NUCLEOTIDE SEQUENCE [LARGE SCALE GENOMIC DNA]</scope>
    <source>
        <strain evidence="2 3">DSM 18345</strain>
    </source>
</reference>
<feature type="signal peptide" evidence="1">
    <location>
        <begin position="1"/>
        <end position="23"/>
    </location>
</feature>
<gene>
    <name evidence="2" type="ORF">BKP37_09780</name>
</gene>
<dbReference type="InterPro" id="IPR025548">
    <property type="entry name" value="YfkD"/>
</dbReference>
<keyword evidence="1" id="KW-0732">Signal</keyword>
<dbReference type="Pfam" id="PF14167">
    <property type="entry name" value="YfkD"/>
    <property type="match status" value="1"/>
</dbReference>
<protein>
    <recommendedName>
        <fullName evidence="4">YfkD-like protein</fullName>
    </recommendedName>
</protein>
<evidence type="ECO:0008006" key="4">
    <source>
        <dbReference type="Google" id="ProtNLM"/>
    </source>
</evidence>
<dbReference type="RefSeq" id="WP_071309418.1">
    <property type="nucleotide sequence ID" value="NZ_MLQR01000027.1"/>
</dbReference>
<evidence type="ECO:0000313" key="3">
    <source>
        <dbReference type="Proteomes" id="UP000179524"/>
    </source>
</evidence>
<dbReference type="AlphaFoldDB" id="A0A1S2LPH6"/>
<dbReference type="EMBL" id="MLQR01000027">
    <property type="protein sequence ID" value="OIJ13567.1"/>
    <property type="molecule type" value="Genomic_DNA"/>
</dbReference>